<dbReference type="GO" id="GO:0043103">
    <property type="term" value="P:hypoxanthine salvage"/>
    <property type="evidence" value="ECO:0007669"/>
    <property type="project" value="TreeGrafter"/>
</dbReference>
<evidence type="ECO:0000256" key="4">
    <source>
        <dbReference type="ARBA" id="ARBA00022723"/>
    </source>
</evidence>
<dbReference type="Gene3D" id="3.20.20.140">
    <property type="entry name" value="Metal-dependent hydrolases"/>
    <property type="match status" value="1"/>
</dbReference>
<dbReference type="EMBL" id="BARW01015847">
    <property type="protein sequence ID" value="GAI99642.1"/>
    <property type="molecule type" value="Genomic_DNA"/>
</dbReference>
<dbReference type="GO" id="GO:0006154">
    <property type="term" value="P:adenosine catabolic process"/>
    <property type="evidence" value="ECO:0007669"/>
    <property type="project" value="TreeGrafter"/>
</dbReference>
<evidence type="ECO:0000256" key="1">
    <source>
        <dbReference type="ARBA" id="ARBA00001947"/>
    </source>
</evidence>
<organism evidence="8">
    <name type="scientific">marine sediment metagenome</name>
    <dbReference type="NCBI Taxonomy" id="412755"/>
    <lineage>
        <taxon>unclassified sequences</taxon>
        <taxon>metagenomes</taxon>
        <taxon>ecological metagenomes</taxon>
    </lineage>
</organism>
<evidence type="ECO:0000256" key="6">
    <source>
        <dbReference type="ARBA" id="ARBA00022833"/>
    </source>
</evidence>
<dbReference type="EC" id="3.5.4.4" evidence="3"/>
<dbReference type="Pfam" id="PF00962">
    <property type="entry name" value="A_deaminase"/>
    <property type="match status" value="1"/>
</dbReference>
<keyword evidence="5" id="KW-0378">Hydrolase</keyword>
<proteinExistence type="inferred from homology"/>
<keyword evidence="6" id="KW-0862">Zinc</keyword>
<keyword evidence="4" id="KW-0479">Metal-binding</keyword>
<dbReference type="GO" id="GO:0004000">
    <property type="term" value="F:adenosine deaminase activity"/>
    <property type="evidence" value="ECO:0007669"/>
    <property type="project" value="TreeGrafter"/>
</dbReference>
<comment type="similarity">
    <text evidence="2">Belongs to the metallo-dependent hydrolases superfamily. Adenosine and AMP deaminases family.</text>
</comment>
<feature type="domain" description="Adenosine deaminase" evidence="7">
    <location>
        <begin position="6"/>
        <end position="181"/>
    </location>
</feature>
<reference evidence="8" key="1">
    <citation type="journal article" date="2014" name="Front. Microbiol.">
        <title>High frequency of phylogenetically diverse reductive dehalogenase-homologous genes in deep subseafloor sedimentary metagenomes.</title>
        <authorList>
            <person name="Kawai M."/>
            <person name="Futagami T."/>
            <person name="Toyoda A."/>
            <person name="Takaki Y."/>
            <person name="Nishi S."/>
            <person name="Hori S."/>
            <person name="Arai W."/>
            <person name="Tsubouchi T."/>
            <person name="Morono Y."/>
            <person name="Uchiyama I."/>
            <person name="Ito T."/>
            <person name="Fujiyama A."/>
            <person name="Inagaki F."/>
            <person name="Takami H."/>
        </authorList>
    </citation>
    <scope>NUCLEOTIDE SEQUENCE</scope>
    <source>
        <strain evidence="8">Expedition CK06-06</strain>
    </source>
</reference>
<comment type="cofactor">
    <cofactor evidence="1">
        <name>Zn(2+)</name>
        <dbReference type="ChEBI" id="CHEBI:29105"/>
    </cofactor>
</comment>
<dbReference type="GO" id="GO:0046872">
    <property type="term" value="F:metal ion binding"/>
    <property type="evidence" value="ECO:0007669"/>
    <property type="project" value="UniProtKB-KW"/>
</dbReference>
<evidence type="ECO:0000259" key="7">
    <source>
        <dbReference type="Pfam" id="PF00962"/>
    </source>
</evidence>
<dbReference type="InterPro" id="IPR001365">
    <property type="entry name" value="A_deaminase_dom"/>
</dbReference>
<protein>
    <recommendedName>
        <fullName evidence="3">adenosine deaminase</fullName>
        <ecNumber evidence="3">3.5.4.4</ecNumber>
    </recommendedName>
</protein>
<evidence type="ECO:0000256" key="5">
    <source>
        <dbReference type="ARBA" id="ARBA00022801"/>
    </source>
</evidence>
<evidence type="ECO:0000256" key="2">
    <source>
        <dbReference type="ARBA" id="ARBA00006676"/>
    </source>
</evidence>
<dbReference type="GO" id="GO:0005829">
    <property type="term" value="C:cytosol"/>
    <property type="evidence" value="ECO:0007669"/>
    <property type="project" value="TreeGrafter"/>
</dbReference>
<dbReference type="GO" id="GO:0046103">
    <property type="term" value="P:inosine biosynthetic process"/>
    <property type="evidence" value="ECO:0007669"/>
    <property type="project" value="TreeGrafter"/>
</dbReference>
<evidence type="ECO:0000256" key="3">
    <source>
        <dbReference type="ARBA" id="ARBA00012784"/>
    </source>
</evidence>
<sequence>LQTIKLVERYIKNTKVVGFDIAADEAGFPIDLHKKAFKYAIKRDIPRTAHAGEARGAESVWETLEHFKPQRIGHGVRSVEDKELIEFLVKNEIHLEICPTCNIQTDIYKEYSDHPVDFLFKSGVSLGINTDGRSLVNVTLTDEYKKLATTFGWEAEHFYKCNVNALSHAFISNSEKEKLEQILKSNYNTGDVNKFA</sequence>
<accession>X1T2V0</accession>
<gene>
    <name evidence="8" type="ORF">S12H4_27731</name>
</gene>
<dbReference type="PANTHER" id="PTHR11409:SF43">
    <property type="entry name" value="ADENOSINE DEAMINASE"/>
    <property type="match status" value="1"/>
</dbReference>
<dbReference type="InterPro" id="IPR006330">
    <property type="entry name" value="Ado/ade_deaminase"/>
</dbReference>
<feature type="non-terminal residue" evidence="8">
    <location>
        <position position="1"/>
    </location>
</feature>
<dbReference type="PANTHER" id="PTHR11409">
    <property type="entry name" value="ADENOSINE DEAMINASE"/>
    <property type="match status" value="1"/>
</dbReference>
<dbReference type="GO" id="GO:0009897">
    <property type="term" value="C:external side of plasma membrane"/>
    <property type="evidence" value="ECO:0007669"/>
    <property type="project" value="TreeGrafter"/>
</dbReference>
<evidence type="ECO:0000313" key="8">
    <source>
        <dbReference type="EMBL" id="GAI99642.1"/>
    </source>
</evidence>
<dbReference type="InterPro" id="IPR032466">
    <property type="entry name" value="Metal_Hydrolase"/>
</dbReference>
<dbReference type="GO" id="GO:0060169">
    <property type="term" value="P:negative regulation of adenosine receptor signaling pathway"/>
    <property type="evidence" value="ECO:0007669"/>
    <property type="project" value="TreeGrafter"/>
</dbReference>
<dbReference type="AlphaFoldDB" id="X1T2V0"/>
<dbReference type="SUPFAM" id="SSF51556">
    <property type="entry name" value="Metallo-dependent hydrolases"/>
    <property type="match status" value="1"/>
</dbReference>
<name>X1T2V0_9ZZZZ</name>
<comment type="caution">
    <text evidence="8">The sequence shown here is derived from an EMBL/GenBank/DDBJ whole genome shotgun (WGS) entry which is preliminary data.</text>
</comment>